<reference evidence="1 2" key="1">
    <citation type="submission" date="2015-07" db="EMBL/GenBank/DDBJ databases">
        <title>The genome of Melipona quadrifasciata.</title>
        <authorList>
            <person name="Pan H."/>
            <person name="Kapheim K."/>
        </authorList>
    </citation>
    <scope>NUCLEOTIDE SEQUENCE [LARGE SCALE GENOMIC DNA]</scope>
    <source>
        <strain evidence="1">0111107301</strain>
        <tissue evidence="1">Whole body</tissue>
    </source>
</reference>
<evidence type="ECO:0000313" key="1">
    <source>
        <dbReference type="EMBL" id="KOX71387.1"/>
    </source>
</evidence>
<sequence length="188" mass="22014">MCQISNTKPCFRSNQYLAVCQTKILDGYVRLIVEISRNSGGLMNFVTVERIMYVAGRLKSGSLKASCYTRDNPWKTIPISRIYRKELTALRFGYGSNTYHDLWPTLCERERKDSTCNECTLCEKIERSEILYVHAEHKTTQHQTTSESYQQKNLYDNLSHYMSDFYSLHRVFLKIMLIANGHGVDFYY</sequence>
<dbReference type="AlphaFoldDB" id="A0A0M8ZUS5"/>
<proteinExistence type="predicted"/>
<name>A0A0M8ZUS5_9HYME</name>
<dbReference type="Proteomes" id="UP000053105">
    <property type="component" value="Unassembled WGS sequence"/>
</dbReference>
<keyword evidence="2" id="KW-1185">Reference proteome</keyword>
<evidence type="ECO:0000313" key="2">
    <source>
        <dbReference type="Proteomes" id="UP000053105"/>
    </source>
</evidence>
<gene>
    <name evidence="1" type="ORF">WN51_01660</name>
</gene>
<accession>A0A0M8ZUS5</accession>
<organism evidence="1 2">
    <name type="scientific">Melipona quadrifasciata</name>
    <dbReference type="NCBI Taxonomy" id="166423"/>
    <lineage>
        <taxon>Eukaryota</taxon>
        <taxon>Metazoa</taxon>
        <taxon>Ecdysozoa</taxon>
        <taxon>Arthropoda</taxon>
        <taxon>Hexapoda</taxon>
        <taxon>Insecta</taxon>
        <taxon>Pterygota</taxon>
        <taxon>Neoptera</taxon>
        <taxon>Endopterygota</taxon>
        <taxon>Hymenoptera</taxon>
        <taxon>Apocrita</taxon>
        <taxon>Aculeata</taxon>
        <taxon>Apoidea</taxon>
        <taxon>Anthophila</taxon>
        <taxon>Apidae</taxon>
        <taxon>Melipona</taxon>
    </lineage>
</organism>
<protein>
    <submittedName>
        <fullName evidence="1">Uncharacterized protein</fullName>
    </submittedName>
</protein>
<dbReference type="EMBL" id="KQ435840">
    <property type="protein sequence ID" value="KOX71387.1"/>
    <property type="molecule type" value="Genomic_DNA"/>
</dbReference>